<keyword evidence="11" id="KW-0131">Cell cycle</keyword>
<comment type="subcellular location">
    <subcellularLocation>
        <location evidence="2">Cytoplasm</location>
        <location evidence="2">Cytoskeleton</location>
        <location evidence="2">Spindle</location>
    </subcellularLocation>
    <subcellularLocation>
        <location evidence="1">Nucleus</location>
    </subcellularLocation>
</comment>
<dbReference type="InterPro" id="IPR026756">
    <property type="entry name" value="NuSAP"/>
</dbReference>
<dbReference type="GO" id="GO:0072686">
    <property type="term" value="C:mitotic spindle"/>
    <property type="evidence" value="ECO:0007669"/>
    <property type="project" value="TreeGrafter"/>
</dbReference>
<dbReference type="PANTHER" id="PTHR15874:SF1">
    <property type="entry name" value="NUCLEOLAR AND SPINDLE-ASSOCIATED PROTEIN 1"/>
    <property type="match status" value="1"/>
</dbReference>
<name>A0AAE1AWW4_9GAST</name>
<evidence type="ECO:0000256" key="5">
    <source>
        <dbReference type="ARBA" id="ARBA00022618"/>
    </source>
</evidence>
<dbReference type="EMBL" id="JAWDGP010001042">
    <property type="protein sequence ID" value="KAK3795515.1"/>
    <property type="molecule type" value="Genomic_DNA"/>
</dbReference>
<evidence type="ECO:0000256" key="10">
    <source>
        <dbReference type="ARBA" id="ARBA00023242"/>
    </source>
</evidence>
<evidence type="ECO:0000256" key="6">
    <source>
        <dbReference type="ARBA" id="ARBA00022701"/>
    </source>
</evidence>
<dbReference type="GO" id="GO:0000281">
    <property type="term" value="P:mitotic cytokinesis"/>
    <property type="evidence" value="ECO:0007669"/>
    <property type="project" value="InterPro"/>
</dbReference>
<feature type="region of interest" description="Disordered" evidence="12">
    <location>
        <begin position="60"/>
        <end position="166"/>
    </location>
</feature>
<keyword evidence="6" id="KW-0493">Microtubule</keyword>
<keyword evidence="14" id="KW-1185">Reference proteome</keyword>
<evidence type="ECO:0000256" key="4">
    <source>
        <dbReference type="ARBA" id="ARBA00022490"/>
    </source>
</evidence>
<feature type="compositionally biased region" description="Low complexity" evidence="12">
    <location>
        <begin position="60"/>
        <end position="71"/>
    </location>
</feature>
<evidence type="ECO:0000256" key="2">
    <source>
        <dbReference type="ARBA" id="ARBA00004186"/>
    </source>
</evidence>
<evidence type="ECO:0000313" key="14">
    <source>
        <dbReference type="Proteomes" id="UP001283361"/>
    </source>
</evidence>
<comment type="caution">
    <text evidence="13">The sequence shown here is derived from an EMBL/GenBank/DDBJ whole genome shotgun (WGS) entry which is preliminary data.</text>
</comment>
<keyword evidence="10" id="KW-0539">Nucleus</keyword>
<dbReference type="Proteomes" id="UP001283361">
    <property type="component" value="Unassembled WGS sequence"/>
</dbReference>
<keyword evidence="4" id="KW-0963">Cytoplasm</keyword>
<evidence type="ECO:0000256" key="8">
    <source>
        <dbReference type="ARBA" id="ARBA00023125"/>
    </source>
</evidence>
<keyword evidence="8" id="KW-0238">DNA-binding</keyword>
<evidence type="ECO:0000256" key="7">
    <source>
        <dbReference type="ARBA" id="ARBA00022776"/>
    </source>
</evidence>
<evidence type="ECO:0000256" key="3">
    <source>
        <dbReference type="ARBA" id="ARBA00009702"/>
    </source>
</evidence>
<dbReference type="PANTHER" id="PTHR15874">
    <property type="entry name" value="NUCLEOLAR AND SPINDLE-ASSOCIATED PROTEIN 1"/>
    <property type="match status" value="1"/>
</dbReference>
<keyword evidence="7" id="KW-0498">Mitosis</keyword>
<dbReference type="GO" id="GO:0005730">
    <property type="term" value="C:nucleolus"/>
    <property type="evidence" value="ECO:0007669"/>
    <property type="project" value="TreeGrafter"/>
</dbReference>
<keyword evidence="9" id="KW-0206">Cytoskeleton</keyword>
<sequence>MVVKNLKSLKYHELQKLAKNAGIRANQKIDKLIKALEEHYVESIDTTLVKTVKTPTSFLASSKASISATKSGTPKLQHPAKTSNPTVKSALNSTKQSKKRRRTFELEEPTLSAANTPTSDPVVEKRKTRSGSRTNTPIENGPGAKRHRRNTYDKSENATEAASPETAQMIASIDASQDSAERKANLLSAIDKKIQGKAVVTASPQRSSSQPSQIPRFMAYLASMKKETQQQKPVTPGNKDWTKIHKKEFSKFDSIDVYLEKKQQRKDLLSGSGKRLNSAVSKTGNVCTYISWLHKPLFCF</sequence>
<dbReference type="GO" id="GO:0007076">
    <property type="term" value="P:mitotic chromosome condensation"/>
    <property type="evidence" value="ECO:0007669"/>
    <property type="project" value="TreeGrafter"/>
</dbReference>
<dbReference type="GO" id="GO:0005874">
    <property type="term" value="C:microtubule"/>
    <property type="evidence" value="ECO:0007669"/>
    <property type="project" value="UniProtKB-KW"/>
</dbReference>
<feature type="compositionally biased region" description="Polar residues" evidence="12">
    <location>
        <begin position="80"/>
        <end position="95"/>
    </location>
</feature>
<evidence type="ECO:0000313" key="13">
    <source>
        <dbReference type="EMBL" id="KAK3795515.1"/>
    </source>
</evidence>
<proteinExistence type="inferred from homology"/>
<comment type="similarity">
    <text evidence="3">Belongs to the NUSAP family.</text>
</comment>
<dbReference type="GO" id="GO:0040001">
    <property type="term" value="P:establishment of mitotic spindle localization"/>
    <property type="evidence" value="ECO:0007669"/>
    <property type="project" value="InterPro"/>
</dbReference>
<evidence type="ECO:0000256" key="1">
    <source>
        <dbReference type="ARBA" id="ARBA00004123"/>
    </source>
</evidence>
<evidence type="ECO:0000256" key="9">
    <source>
        <dbReference type="ARBA" id="ARBA00023212"/>
    </source>
</evidence>
<evidence type="ECO:0000256" key="11">
    <source>
        <dbReference type="ARBA" id="ARBA00023306"/>
    </source>
</evidence>
<gene>
    <name evidence="13" type="ORF">RRG08_064806</name>
</gene>
<evidence type="ECO:0000256" key="12">
    <source>
        <dbReference type="SAM" id="MobiDB-lite"/>
    </source>
</evidence>
<dbReference type="Pfam" id="PF16006">
    <property type="entry name" value="NUSAP"/>
    <property type="match status" value="1"/>
</dbReference>
<dbReference type="GO" id="GO:0008017">
    <property type="term" value="F:microtubule binding"/>
    <property type="evidence" value="ECO:0007669"/>
    <property type="project" value="TreeGrafter"/>
</dbReference>
<organism evidence="13 14">
    <name type="scientific">Elysia crispata</name>
    <name type="common">lettuce slug</name>
    <dbReference type="NCBI Taxonomy" id="231223"/>
    <lineage>
        <taxon>Eukaryota</taxon>
        <taxon>Metazoa</taxon>
        <taxon>Spiralia</taxon>
        <taxon>Lophotrochozoa</taxon>
        <taxon>Mollusca</taxon>
        <taxon>Gastropoda</taxon>
        <taxon>Heterobranchia</taxon>
        <taxon>Euthyneura</taxon>
        <taxon>Panpulmonata</taxon>
        <taxon>Sacoglossa</taxon>
        <taxon>Placobranchoidea</taxon>
        <taxon>Plakobranchidae</taxon>
        <taxon>Elysia</taxon>
    </lineage>
</organism>
<dbReference type="GO" id="GO:0003677">
    <property type="term" value="F:DNA binding"/>
    <property type="evidence" value="ECO:0007669"/>
    <property type="project" value="UniProtKB-KW"/>
</dbReference>
<accession>A0AAE1AWW4</accession>
<keyword evidence="5" id="KW-0132">Cell division</keyword>
<reference evidence="13" key="1">
    <citation type="journal article" date="2023" name="G3 (Bethesda)">
        <title>A reference genome for the long-term kleptoplast-retaining sea slug Elysia crispata morphotype clarki.</title>
        <authorList>
            <person name="Eastman K.E."/>
            <person name="Pendleton A.L."/>
            <person name="Shaikh M.A."/>
            <person name="Suttiyut T."/>
            <person name="Ogas R."/>
            <person name="Tomko P."/>
            <person name="Gavelis G."/>
            <person name="Widhalm J.R."/>
            <person name="Wisecaver J.H."/>
        </authorList>
    </citation>
    <scope>NUCLEOTIDE SEQUENCE</scope>
    <source>
        <strain evidence="13">ECLA1</strain>
    </source>
</reference>
<dbReference type="AlphaFoldDB" id="A0AAE1AWW4"/>
<protein>
    <submittedName>
        <fullName evidence="13">Uncharacterized protein</fullName>
    </submittedName>
</protein>